<comment type="caution">
    <text evidence="8">The sequence shown here is derived from an EMBL/GenBank/DDBJ whole genome shotgun (WGS) entry which is preliminary data.</text>
</comment>
<dbReference type="Gene3D" id="2.40.10.10">
    <property type="entry name" value="Trypsin-like serine proteases"/>
    <property type="match status" value="2"/>
</dbReference>
<evidence type="ECO:0000313" key="9">
    <source>
        <dbReference type="Proteomes" id="UP000317371"/>
    </source>
</evidence>
<evidence type="ECO:0000256" key="2">
    <source>
        <dbReference type="ARBA" id="ARBA00022670"/>
    </source>
</evidence>
<gene>
    <name evidence="8" type="ORF">FKZ61_11105</name>
</gene>
<sequence length="333" mass="37045">MPWDTNLINLRDMLAGLYWDVGEARRVAQEAGLNVLQISFQPKPINNWHNILTEAMNQGGDAIQAIIDVARKEYPRNEQLLDLAQRHALSAVRGPDIATELEWKVPEEGEHWEKIIGVQSTLLPIAFLEIGLQKARSVARVVRGDGDTGSGFLTEHNLLVTNHHVLPTAQEAHQARVEFNYQKTADGLDCPVSTFRLDPDSGFATAAEDDWTLVRILGDANAEWGALPLRPATPRKNDRVIIIQHPSGGPKQIAMYHNMVAYVDDRRIQYLTDTLPGSSGSPVFDHDWNVIAVHHSGGWLREPGSKQAFYRNEGIHINLVIQGMQRLLGTSSG</sequence>
<evidence type="ECO:0000259" key="7">
    <source>
        <dbReference type="Pfam" id="PF19955"/>
    </source>
</evidence>
<name>A0A540VFX3_9CHLR</name>
<organism evidence="8 9">
    <name type="scientific">Litorilinea aerophila</name>
    <dbReference type="NCBI Taxonomy" id="1204385"/>
    <lineage>
        <taxon>Bacteria</taxon>
        <taxon>Bacillati</taxon>
        <taxon>Chloroflexota</taxon>
        <taxon>Caldilineae</taxon>
        <taxon>Caldilineales</taxon>
        <taxon>Caldilineaceae</taxon>
        <taxon>Litorilinea</taxon>
    </lineage>
</organism>
<dbReference type="EC" id="3.4.21.-" evidence="6"/>
<evidence type="ECO:0000256" key="1">
    <source>
        <dbReference type="ARBA" id="ARBA00008764"/>
    </source>
</evidence>
<comment type="similarity">
    <text evidence="1 6">Belongs to the peptidase S1B family.</text>
</comment>
<accession>A0A540VFX3</accession>
<dbReference type="SUPFAM" id="SSF50494">
    <property type="entry name" value="Trypsin-like serine proteases"/>
    <property type="match status" value="1"/>
</dbReference>
<dbReference type="PANTHER" id="PTHR36234:SF5">
    <property type="entry name" value="LYSYL ENDOPEPTIDASE"/>
    <property type="match status" value="1"/>
</dbReference>
<dbReference type="EMBL" id="VIGC01000012">
    <property type="protein sequence ID" value="TQE95664.1"/>
    <property type="molecule type" value="Genomic_DNA"/>
</dbReference>
<keyword evidence="3" id="KW-0732">Signal</keyword>
<dbReference type="RefSeq" id="WP_141610199.1">
    <property type="nucleotide sequence ID" value="NZ_VIGC02000012.1"/>
</dbReference>
<feature type="domain" description="Effector-associated" evidence="7">
    <location>
        <begin position="8"/>
        <end position="87"/>
    </location>
</feature>
<dbReference type="Pfam" id="PF13365">
    <property type="entry name" value="Trypsin_2"/>
    <property type="match status" value="1"/>
</dbReference>
<dbReference type="InterPro" id="IPR043504">
    <property type="entry name" value="Peptidase_S1_PA_chymotrypsin"/>
</dbReference>
<dbReference type="PANTHER" id="PTHR36234">
    <property type="entry name" value="LYSYL ENDOPEPTIDASE"/>
    <property type="match status" value="1"/>
</dbReference>
<dbReference type="PRINTS" id="PR00839">
    <property type="entry name" value="V8PROTEASE"/>
</dbReference>
<dbReference type="InterPro" id="IPR045430">
    <property type="entry name" value="EAD1"/>
</dbReference>
<dbReference type="InterPro" id="IPR008256">
    <property type="entry name" value="Peptidase_S1B"/>
</dbReference>
<keyword evidence="4 6" id="KW-0378">Hydrolase</keyword>
<evidence type="ECO:0000256" key="6">
    <source>
        <dbReference type="RuleBase" id="RU004296"/>
    </source>
</evidence>
<dbReference type="AlphaFoldDB" id="A0A540VFX3"/>
<dbReference type="GO" id="GO:0008236">
    <property type="term" value="F:serine-type peptidase activity"/>
    <property type="evidence" value="ECO:0007669"/>
    <property type="project" value="UniProtKB-KW"/>
</dbReference>
<evidence type="ECO:0000256" key="3">
    <source>
        <dbReference type="ARBA" id="ARBA00022729"/>
    </source>
</evidence>
<dbReference type="InParanoid" id="A0A540VFX3"/>
<reference evidence="8 9" key="1">
    <citation type="submission" date="2019-06" db="EMBL/GenBank/DDBJ databases">
        <title>Genome sequence of Litorilinea aerophila BAA-2444.</title>
        <authorList>
            <person name="Maclea K.S."/>
            <person name="Maurais E.G."/>
            <person name="Iannazzi L.C."/>
        </authorList>
    </citation>
    <scope>NUCLEOTIDE SEQUENCE [LARGE SCALE GENOMIC DNA]</scope>
    <source>
        <strain evidence="8 9">ATCC BAA-2444</strain>
    </source>
</reference>
<keyword evidence="9" id="KW-1185">Reference proteome</keyword>
<dbReference type="GO" id="GO:0006508">
    <property type="term" value="P:proteolysis"/>
    <property type="evidence" value="ECO:0007669"/>
    <property type="project" value="UniProtKB-KW"/>
</dbReference>
<dbReference type="InterPro" id="IPR009003">
    <property type="entry name" value="Peptidase_S1_PA"/>
</dbReference>
<keyword evidence="5 6" id="KW-0720">Serine protease</keyword>
<dbReference type="Pfam" id="PF19955">
    <property type="entry name" value="EAD1"/>
    <property type="match status" value="1"/>
</dbReference>
<evidence type="ECO:0000313" key="8">
    <source>
        <dbReference type="EMBL" id="TQE95664.1"/>
    </source>
</evidence>
<evidence type="ECO:0000256" key="5">
    <source>
        <dbReference type="ARBA" id="ARBA00022825"/>
    </source>
</evidence>
<keyword evidence="2 6" id="KW-0645">Protease</keyword>
<protein>
    <recommendedName>
        <fullName evidence="6">Serine protease</fullName>
        <ecNumber evidence="6">3.4.21.-</ecNumber>
    </recommendedName>
</protein>
<evidence type="ECO:0000256" key="4">
    <source>
        <dbReference type="ARBA" id="ARBA00022801"/>
    </source>
</evidence>
<dbReference type="OrthoDB" id="513782at2"/>
<proteinExistence type="inferred from homology"/>
<dbReference type="Proteomes" id="UP000317371">
    <property type="component" value="Unassembled WGS sequence"/>
</dbReference>